<proteinExistence type="predicted"/>
<name>A0A1F6BW41_9BACT</name>
<reference evidence="1 2" key="1">
    <citation type="journal article" date="2016" name="Nat. Commun.">
        <title>Thousands of microbial genomes shed light on interconnected biogeochemical processes in an aquifer system.</title>
        <authorList>
            <person name="Anantharaman K."/>
            <person name="Brown C.T."/>
            <person name="Hug L.A."/>
            <person name="Sharon I."/>
            <person name="Castelle C.J."/>
            <person name="Probst A.J."/>
            <person name="Thomas B.C."/>
            <person name="Singh A."/>
            <person name="Wilkins M.J."/>
            <person name="Karaoz U."/>
            <person name="Brodie E.L."/>
            <person name="Williams K.H."/>
            <person name="Hubbard S.S."/>
            <person name="Banfield J.F."/>
        </authorList>
    </citation>
    <scope>NUCLEOTIDE SEQUENCE [LARGE SCALE GENOMIC DNA]</scope>
</reference>
<dbReference type="AlphaFoldDB" id="A0A1F6BW41"/>
<dbReference type="STRING" id="1798474.A2118_00560"/>
<evidence type="ECO:0000313" key="1">
    <source>
        <dbReference type="EMBL" id="OGG41043.1"/>
    </source>
</evidence>
<comment type="caution">
    <text evidence="1">The sequence shown here is derived from an EMBL/GenBank/DDBJ whole genome shotgun (WGS) entry which is preliminary data.</text>
</comment>
<dbReference type="EMBL" id="MFKN01000016">
    <property type="protein sequence ID" value="OGG41043.1"/>
    <property type="molecule type" value="Genomic_DNA"/>
</dbReference>
<gene>
    <name evidence="1" type="ORF">A2118_00560</name>
</gene>
<protein>
    <submittedName>
        <fullName evidence="1">Uncharacterized protein</fullName>
    </submittedName>
</protein>
<organism evidence="1 2">
    <name type="scientific">Candidatus Kaiserbacteria bacterium GWA2_50_9</name>
    <dbReference type="NCBI Taxonomy" id="1798474"/>
    <lineage>
        <taxon>Bacteria</taxon>
        <taxon>Candidatus Kaiseribacteriota</taxon>
    </lineage>
</organism>
<sequence length="80" mass="9614">MEEIRMFPLPSNRNWDEEAVMTLLQGILDRQQQVTPTIRRQIIARIKEGNARQVAEKMIQYRIITRRYWDAIRERAGTRS</sequence>
<accession>A0A1F6BW41</accession>
<dbReference type="Proteomes" id="UP000179014">
    <property type="component" value="Unassembled WGS sequence"/>
</dbReference>
<evidence type="ECO:0000313" key="2">
    <source>
        <dbReference type="Proteomes" id="UP000179014"/>
    </source>
</evidence>